<reference evidence="5" key="1">
    <citation type="submission" date="2018-07" db="EMBL/GenBank/DDBJ databases">
        <authorList>
            <person name="Kim H."/>
        </authorList>
    </citation>
    <scope>NUCLEOTIDE SEQUENCE [LARGE SCALE GENOMIC DNA]</scope>
    <source>
        <strain evidence="5">F02</strain>
    </source>
</reference>
<dbReference type="SUPFAM" id="SSF53955">
    <property type="entry name" value="Lysozyme-like"/>
    <property type="match status" value="1"/>
</dbReference>
<dbReference type="AlphaFoldDB" id="A0A345DAR8"/>
<dbReference type="OrthoDB" id="9815002at2"/>
<proteinExistence type="inferred from homology"/>
<dbReference type="EMBL" id="CP031124">
    <property type="protein sequence ID" value="AXF85456.1"/>
    <property type="molecule type" value="Genomic_DNA"/>
</dbReference>
<feature type="domain" description="Transglycosylase SLT" evidence="3">
    <location>
        <begin position="132"/>
        <end position="232"/>
    </location>
</feature>
<gene>
    <name evidence="4" type="primary">mltC_2</name>
    <name evidence="4" type="ORF">DTO96_101187</name>
</gene>
<keyword evidence="5" id="KW-1185">Reference proteome</keyword>
<evidence type="ECO:0000313" key="5">
    <source>
        <dbReference type="Proteomes" id="UP000252182"/>
    </source>
</evidence>
<dbReference type="InterPro" id="IPR008258">
    <property type="entry name" value="Transglycosylase_SLT_dom_1"/>
</dbReference>
<evidence type="ECO:0000256" key="1">
    <source>
        <dbReference type="ARBA" id="ARBA00007734"/>
    </source>
</evidence>
<feature type="signal peptide" evidence="2">
    <location>
        <begin position="1"/>
        <end position="25"/>
    </location>
</feature>
<keyword evidence="4" id="KW-0456">Lyase</keyword>
<name>A0A345DAR8_9BURK</name>
<dbReference type="InterPro" id="IPR023346">
    <property type="entry name" value="Lysozyme-like_dom_sf"/>
</dbReference>
<organism evidence="4 5">
    <name type="scientific">Ephemeroptericola cinctiostellae</name>
    <dbReference type="NCBI Taxonomy" id="2268024"/>
    <lineage>
        <taxon>Bacteria</taxon>
        <taxon>Pseudomonadati</taxon>
        <taxon>Pseudomonadota</taxon>
        <taxon>Betaproteobacteria</taxon>
        <taxon>Burkholderiales</taxon>
        <taxon>Burkholderiaceae</taxon>
        <taxon>Ephemeroptericola</taxon>
    </lineage>
</organism>
<dbReference type="Gene3D" id="1.10.530.10">
    <property type="match status" value="1"/>
</dbReference>
<dbReference type="InterPro" id="IPR000189">
    <property type="entry name" value="Transglyc_AS"/>
</dbReference>
<dbReference type="GO" id="GO:0008933">
    <property type="term" value="F:peptidoglycan lytic transglycosylase activity"/>
    <property type="evidence" value="ECO:0007669"/>
    <property type="project" value="InterPro"/>
</dbReference>
<dbReference type="GO" id="GO:0000270">
    <property type="term" value="P:peptidoglycan metabolic process"/>
    <property type="evidence" value="ECO:0007669"/>
    <property type="project" value="InterPro"/>
</dbReference>
<dbReference type="PANTHER" id="PTHR37423">
    <property type="entry name" value="SOLUBLE LYTIC MUREIN TRANSGLYCOSYLASE-RELATED"/>
    <property type="match status" value="1"/>
</dbReference>
<dbReference type="PANTHER" id="PTHR37423:SF2">
    <property type="entry name" value="MEMBRANE-BOUND LYTIC MUREIN TRANSGLYCOSYLASE C"/>
    <property type="match status" value="1"/>
</dbReference>
<keyword evidence="2" id="KW-0732">Signal</keyword>
<dbReference type="PROSITE" id="PS00922">
    <property type="entry name" value="TRANSGLYCOSYLASE"/>
    <property type="match status" value="1"/>
</dbReference>
<dbReference type="GO" id="GO:0016020">
    <property type="term" value="C:membrane"/>
    <property type="evidence" value="ECO:0007669"/>
    <property type="project" value="InterPro"/>
</dbReference>
<evidence type="ECO:0000259" key="3">
    <source>
        <dbReference type="Pfam" id="PF01464"/>
    </source>
</evidence>
<dbReference type="KEGG" id="hyf:DTO96_101187"/>
<evidence type="ECO:0000313" key="4">
    <source>
        <dbReference type="EMBL" id="AXF85456.1"/>
    </source>
</evidence>
<dbReference type="EC" id="4.2.2.-" evidence="4"/>
<feature type="chain" id="PRO_5016765031" evidence="2">
    <location>
        <begin position="26"/>
        <end position="304"/>
    </location>
</feature>
<comment type="similarity">
    <text evidence="1">Belongs to the transglycosylase Slt family.</text>
</comment>
<sequence>MHITAKHFFSIFAALSLFIAAPARAGGLYVYVDDQGIPHYSLQKLDERYQLFANDGPALSDDVVLSVSKDEGMQAKLPDMGPFSGTAKRNKPPVNTVARMNNPVGMKIPAPSKAVLNRLLNSPSMARYEATIIKHARKSGVDYNLVKAVMAAESGFNANAISPKSAMGLMQVIVPTAARYGVTEAQLMIPERNIYAGVRYLADLSRMFKGRPELIIAAYNAGEGAVYKYNRQIPPYAETQNYVRTVLSFYNVYAPRASTAVGSTAIVSDDGSMPLGGKNSRRGMQRVKMKIGGGLGFNKIIKYE</sequence>
<dbReference type="CDD" id="cd00254">
    <property type="entry name" value="LT-like"/>
    <property type="match status" value="1"/>
</dbReference>
<dbReference type="Proteomes" id="UP000252182">
    <property type="component" value="Chromosome"/>
</dbReference>
<evidence type="ECO:0000256" key="2">
    <source>
        <dbReference type="SAM" id="SignalP"/>
    </source>
</evidence>
<accession>A0A345DAR8</accession>
<dbReference type="RefSeq" id="WP_114562652.1">
    <property type="nucleotide sequence ID" value="NZ_CP031124.1"/>
</dbReference>
<dbReference type="Pfam" id="PF01464">
    <property type="entry name" value="SLT"/>
    <property type="match status" value="1"/>
</dbReference>
<protein>
    <submittedName>
        <fullName evidence="4">Membrane-bound lytic murein transglycosylase C</fullName>
        <ecNumber evidence="4">4.2.2.-</ecNumber>
    </submittedName>
</protein>